<keyword evidence="3" id="KW-1185">Reference proteome</keyword>
<comment type="caution">
    <text evidence="2">The sequence shown here is derived from an EMBL/GenBank/DDBJ whole genome shotgun (WGS) entry which is preliminary data.</text>
</comment>
<dbReference type="EMBL" id="LQOM01000028">
    <property type="protein sequence ID" value="ORV12613.1"/>
    <property type="molecule type" value="Genomic_DNA"/>
</dbReference>
<evidence type="ECO:0000313" key="2">
    <source>
        <dbReference type="EMBL" id="ORV12613.1"/>
    </source>
</evidence>
<organism evidence="2 3">
    <name type="scientific">Mycobacterium celatum</name>
    <dbReference type="NCBI Taxonomy" id="28045"/>
    <lineage>
        <taxon>Bacteria</taxon>
        <taxon>Bacillati</taxon>
        <taxon>Actinomycetota</taxon>
        <taxon>Actinomycetes</taxon>
        <taxon>Mycobacteriales</taxon>
        <taxon>Mycobacteriaceae</taxon>
        <taxon>Mycobacterium</taxon>
    </lineage>
</organism>
<gene>
    <name evidence="2" type="ORF">AWB95_11855</name>
</gene>
<reference evidence="2 3" key="1">
    <citation type="submission" date="2016-01" db="EMBL/GenBank/DDBJ databases">
        <title>The new phylogeny of the genus Mycobacterium.</title>
        <authorList>
            <person name="Tarcisio F."/>
            <person name="Conor M."/>
            <person name="Antonella G."/>
            <person name="Elisabetta G."/>
            <person name="Giulia F.S."/>
            <person name="Sara T."/>
            <person name="Anna F."/>
            <person name="Clotilde B."/>
            <person name="Roberto B."/>
            <person name="Veronica D.S."/>
            <person name="Fabio R."/>
            <person name="Monica P."/>
            <person name="Olivier J."/>
            <person name="Enrico T."/>
            <person name="Nicola S."/>
        </authorList>
    </citation>
    <scope>NUCLEOTIDE SEQUENCE [LARGE SCALE GENOMIC DNA]</scope>
    <source>
        <strain evidence="2 3">DSM 44243</strain>
    </source>
</reference>
<dbReference type="Proteomes" id="UP000193907">
    <property type="component" value="Unassembled WGS sequence"/>
</dbReference>
<proteinExistence type="predicted"/>
<sequence>MQDGASVGQSPRREVRRRKRDDALRQIDSDRGQLRARLHRVPNVYTCATTDFQHCASGSVLDESTDEARDEWFDQPRTLCDHLVVLLEVRAAFAALQPRRQVAVDVAAVVRQLRSEPANTLAAWRGKARTRLPLRRYRPLRQRNPRSRHRRRAIL</sequence>
<name>A0A1X1RQI3_MYCCE</name>
<evidence type="ECO:0000313" key="3">
    <source>
        <dbReference type="Proteomes" id="UP000193907"/>
    </source>
</evidence>
<dbReference type="AlphaFoldDB" id="A0A1X1RQI3"/>
<evidence type="ECO:0000256" key="1">
    <source>
        <dbReference type="SAM" id="MobiDB-lite"/>
    </source>
</evidence>
<accession>A0A1X1RQI3</accession>
<feature type="region of interest" description="Disordered" evidence="1">
    <location>
        <begin position="1"/>
        <end position="22"/>
    </location>
</feature>
<protein>
    <submittedName>
        <fullName evidence="2">Uncharacterized protein</fullName>
    </submittedName>
</protein>